<protein>
    <recommendedName>
        <fullName evidence="18">Histone-lysine N-methyltransferase</fullName>
    </recommendedName>
</protein>
<keyword evidence="4" id="KW-0489">Methyltransferase</keyword>
<dbReference type="RefSeq" id="XP_022646030.1">
    <property type="nucleotide sequence ID" value="XM_022790295.1"/>
</dbReference>
<dbReference type="SMART" id="SM00317">
    <property type="entry name" value="SET"/>
    <property type="match status" value="1"/>
</dbReference>
<dbReference type="InterPro" id="IPR000953">
    <property type="entry name" value="Chromo/chromo_shadow_dom"/>
</dbReference>
<keyword evidence="6" id="KW-0949">S-adenosyl-L-methionine</keyword>
<dbReference type="PROSITE" id="PS50868">
    <property type="entry name" value="POST_SET"/>
    <property type="match status" value="1"/>
</dbReference>
<dbReference type="CDD" id="cd00024">
    <property type="entry name" value="CD_CSD"/>
    <property type="match status" value="1"/>
</dbReference>
<evidence type="ECO:0000256" key="1">
    <source>
        <dbReference type="ARBA" id="ARBA00004123"/>
    </source>
</evidence>
<keyword evidence="10" id="KW-0137">Centromere</keyword>
<evidence type="ECO:0000256" key="11">
    <source>
        <dbReference type="SAM" id="MobiDB-lite"/>
    </source>
</evidence>
<dbReference type="KEGG" id="vde:111243931"/>
<evidence type="ECO:0000259" key="13">
    <source>
        <dbReference type="PROSITE" id="PS50280"/>
    </source>
</evidence>
<dbReference type="Proteomes" id="UP000594260">
    <property type="component" value="Unplaced"/>
</dbReference>
<dbReference type="GO" id="GO:0005634">
    <property type="term" value="C:nucleus"/>
    <property type="evidence" value="ECO:0007669"/>
    <property type="project" value="UniProtKB-SubCell"/>
</dbReference>
<evidence type="ECO:0000256" key="10">
    <source>
        <dbReference type="ARBA" id="ARBA00023328"/>
    </source>
</evidence>
<feature type="domain" description="Post-SET" evidence="15">
    <location>
        <begin position="731"/>
        <end position="747"/>
    </location>
</feature>
<proteinExistence type="predicted"/>
<name>A0A7M7M3N8_VARDE</name>
<evidence type="ECO:0000259" key="14">
    <source>
        <dbReference type="PROSITE" id="PS50867"/>
    </source>
</evidence>
<dbReference type="GO" id="GO:0046974">
    <property type="term" value="F:histone H3K9 methyltransferase activity"/>
    <property type="evidence" value="ECO:0007669"/>
    <property type="project" value="TreeGrafter"/>
</dbReference>
<dbReference type="Pfam" id="PF05033">
    <property type="entry name" value="Pre-SET"/>
    <property type="match status" value="1"/>
</dbReference>
<evidence type="ECO:0008006" key="18">
    <source>
        <dbReference type="Google" id="ProtNLM"/>
    </source>
</evidence>
<feature type="compositionally biased region" description="Polar residues" evidence="11">
    <location>
        <begin position="154"/>
        <end position="165"/>
    </location>
</feature>
<feature type="domain" description="Pre-SET" evidence="14">
    <location>
        <begin position="536"/>
        <end position="596"/>
    </location>
</feature>
<comment type="subcellular location">
    <subcellularLocation>
        <location evidence="2">Chromosome</location>
        <location evidence="2">Centromere</location>
    </subcellularLocation>
    <subcellularLocation>
        <location evidence="1">Nucleus</location>
    </subcellularLocation>
</comment>
<dbReference type="PROSITE" id="PS00598">
    <property type="entry name" value="CHROMO_1"/>
    <property type="match status" value="1"/>
</dbReference>
<dbReference type="EnsemblMetazoa" id="XM_022790293">
    <property type="protein sequence ID" value="XP_022646028"/>
    <property type="gene ID" value="LOC111243931"/>
</dbReference>
<dbReference type="Pfam" id="PF00385">
    <property type="entry name" value="Chromo"/>
    <property type="match status" value="1"/>
</dbReference>
<keyword evidence="7" id="KW-0479">Metal-binding</keyword>
<dbReference type="AlphaFoldDB" id="A0A7M7M3N8"/>
<dbReference type="SMART" id="SM00508">
    <property type="entry name" value="PostSET"/>
    <property type="match status" value="1"/>
</dbReference>
<feature type="compositionally biased region" description="Low complexity" evidence="11">
    <location>
        <begin position="233"/>
        <end position="245"/>
    </location>
</feature>
<evidence type="ECO:0000259" key="15">
    <source>
        <dbReference type="PROSITE" id="PS50868"/>
    </source>
</evidence>
<evidence type="ECO:0000256" key="2">
    <source>
        <dbReference type="ARBA" id="ARBA00004584"/>
    </source>
</evidence>
<dbReference type="OrthoDB" id="6511226at2759"/>
<evidence type="ECO:0000313" key="17">
    <source>
        <dbReference type="Proteomes" id="UP000594260"/>
    </source>
</evidence>
<accession>A0A7M7M3N8</accession>
<dbReference type="RefSeq" id="XP_022646028.1">
    <property type="nucleotide sequence ID" value="XM_022790293.1"/>
</dbReference>
<feature type="region of interest" description="Disordered" evidence="11">
    <location>
        <begin position="137"/>
        <end position="165"/>
    </location>
</feature>
<evidence type="ECO:0000256" key="3">
    <source>
        <dbReference type="ARBA" id="ARBA00022454"/>
    </source>
</evidence>
<feature type="compositionally biased region" description="Basic and acidic residues" evidence="11">
    <location>
        <begin position="46"/>
        <end position="70"/>
    </location>
</feature>
<dbReference type="InterPro" id="IPR046341">
    <property type="entry name" value="SET_dom_sf"/>
</dbReference>
<sequence>MARVRTAKRGGENATEAKSKPSRGRSRRSGSNDVLQEQDVNSPVRLRQDRESKSITPDRVKGKQTIPHERAQKRKTTTVAPFEGTKRRKTAMIPKPSKVLQSSPINGIGAASQLNPLKSSVAKVVVKTIDLSKVKNKARKSSRDLSLERKSTISRRNQPSRGAKTESLSLNQVYLETSALAAARKEITDILIKKMDSKLAKDIKSAPFLQNGGGGENRISRTGRSRRSLTNVGSPKSGSSSLPDSINDSIPDSERFDSKKKPLNSDIASVVLKAPLRLPVTVTASIPEPWVTMPYQGAYVDFSRRCRIANPRKSLCKLMEECRKQKNTLKLPEDDVYIVDKIVAHEAVKNQMKFLVRWKDWTPKYDTWEPEAHLVVSSANCLLLAEYFDRKKEVKLSHEYLVKYLKATVLQEDPADLLLLATLAGCTLDPEHGPPIPFRKKRREMQQRIRLNLALDKQAVLLQQFGGKLFKFMAFAKKRAQGLDENERWESLIAKFEPDAQIAIENVVDAESLPSEFKYITDYVVSPNVRYQKPSRSCKCAEEGCFGKDCCGVHAGRYRGYIRGQLARTCGQVPLYECNRFCQCGPECENRLIQKGVQLSLTIFKTTSRGWGVRAEQKIARGTFIAEYLGELMTSAEAVSRHSVNFSYLFDLQPYRDRPVENTVDAAVYGNVSRFFNHSCDPNIAISYAYIENHHPGAPRLAFFARRDIARHEELTFNYCMQTTGTEGTLKKVECKCGSVKCRKFLF</sequence>
<dbReference type="Pfam" id="PF00856">
    <property type="entry name" value="SET"/>
    <property type="match status" value="1"/>
</dbReference>
<feature type="compositionally biased region" description="Basic and acidic residues" evidence="11">
    <location>
        <begin position="9"/>
        <end position="19"/>
    </location>
</feature>
<dbReference type="PROSITE" id="PS50867">
    <property type="entry name" value="PRE_SET"/>
    <property type="match status" value="1"/>
</dbReference>
<dbReference type="GO" id="GO:0032259">
    <property type="term" value="P:methylation"/>
    <property type="evidence" value="ECO:0007669"/>
    <property type="project" value="UniProtKB-KW"/>
</dbReference>
<evidence type="ECO:0000256" key="7">
    <source>
        <dbReference type="ARBA" id="ARBA00022723"/>
    </source>
</evidence>
<keyword evidence="3" id="KW-0158">Chromosome</keyword>
<dbReference type="GO" id="GO:0000775">
    <property type="term" value="C:chromosome, centromeric region"/>
    <property type="evidence" value="ECO:0007669"/>
    <property type="project" value="UniProtKB-SubCell"/>
</dbReference>
<keyword evidence="5" id="KW-0808">Transferase</keyword>
<dbReference type="PANTHER" id="PTHR46223:SF4">
    <property type="entry name" value="HISTONE-LYSINE N-METHYLTRANSFERASE-RELATED"/>
    <property type="match status" value="1"/>
</dbReference>
<dbReference type="InterPro" id="IPR003616">
    <property type="entry name" value="Post-SET_dom"/>
</dbReference>
<dbReference type="InParanoid" id="A0A7M7M3N8"/>
<dbReference type="InterPro" id="IPR050973">
    <property type="entry name" value="H3K9_Histone-Lys_N-MTase"/>
</dbReference>
<dbReference type="SMART" id="SM00298">
    <property type="entry name" value="CHROMO"/>
    <property type="match status" value="1"/>
</dbReference>
<dbReference type="InterPro" id="IPR016197">
    <property type="entry name" value="Chromo-like_dom_sf"/>
</dbReference>
<evidence type="ECO:0000256" key="5">
    <source>
        <dbReference type="ARBA" id="ARBA00022679"/>
    </source>
</evidence>
<dbReference type="RefSeq" id="XP_022646029.1">
    <property type="nucleotide sequence ID" value="XM_022790294.1"/>
</dbReference>
<dbReference type="InterPro" id="IPR001214">
    <property type="entry name" value="SET_dom"/>
</dbReference>
<keyword evidence="8" id="KW-0862">Zinc</keyword>
<feature type="region of interest" description="Disordered" evidence="11">
    <location>
        <begin position="206"/>
        <end position="259"/>
    </location>
</feature>
<dbReference type="EnsemblMetazoa" id="XM_022790292">
    <property type="protein sequence ID" value="XP_022646027"/>
    <property type="gene ID" value="LOC111243931"/>
</dbReference>
<dbReference type="InterPro" id="IPR023779">
    <property type="entry name" value="Chromodomain_CS"/>
</dbReference>
<dbReference type="InterPro" id="IPR023780">
    <property type="entry name" value="Chromo_domain"/>
</dbReference>
<dbReference type="PANTHER" id="PTHR46223">
    <property type="entry name" value="HISTONE-LYSINE N-METHYLTRANSFERASE SUV39H"/>
    <property type="match status" value="1"/>
</dbReference>
<dbReference type="Gene3D" id="2.170.270.10">
    <property type="entry name" value="SET domain"/>
    <property type="match status" value="1"/>
</dbReference>
<keyword evidence="9" id="KW-0539">Nucleus</keyword>
<dbReference type="PROSITE" id="PS50280">
    <property type="entry name" value="SET"/>
    <property type="match status" value="1"/>
</dbReference>
<organism evidence="16 17">
    <name type="scientific">Varroa destructor</name>
    <name type="common">Honeybee mite</name>
    <dbReference type="NCBI Taxonomy" id="109461"/>
    <lineage>
        <taxon>Eukaryota</taxon>
        <taxon>Metazoa</taxon>
        <taxon>Ecdysozoa</taxon>
        <taxon>Arthropoda</taxon>
        <taxon>Chelicerata</taxon>
        <taxon>Arachnida</taxon>
        <taxon>Acari</taxon>
        <taxon>Parasitiformes</taxon>
        <taxon>Mesostigmata</taxon>
        <taxon>Gamasina</taxon>
        <taxon>Dermanyssoidea</taxon>
        <taxon>Varroidae</taxon>
        <taxon>Varroa</taxon>
    </lineage>
</organism>
<dbReference type="SUPFAM" id="SSF82199">
    <property type="entry name" value="SET domain"/>
    <property type="match status" value="1"/>
</dbReference>
<dbReference type="EnsemblMetazoa" id="XM_022790295">
    <property type="protein sequence ID" value="XP_022646030"/>
    <property type="gene ID" value="LOC111243931"/>
</dbReference>
<evidence type="ECO:0000256" key="9">
    <source>
        <dbReference type="ARBA" id="ARBA00023242"/>
    </source>
</evidence>
<evidence type="ECO:0000256" key="6">
    <source>
        <dbReference type="ARBA" id="ARBA00022691"/>
    </source>
</evidence>
<dbReference type="PROSITE" id="PS50013">
    <property type="entry name" value="CHROMO_2"/>
    <property type="match status" value="1"/>
</dbReference>
<feature type="region of interest" description="Disordered" evidence="11">
    <location>
        <begin position="1"/>
        <end position="82"/>
    </location>
</feature>
<evidence type="ECO:0000313" key="16">
    <source>
        <dbReference type="EnsemblMetazoa" id="XP_022646029"/>
    </source>
</evidence>
<dbReference type="InterPro" id="IPR007728">
    <property type="entry name" value="Pre-SET_dom"/>
</dbReference>
<feature type="domain" description="SET" evidence="13">
    <location>
        <begin position="599"/>
        <end position="720"/>
    </location>
</feature>
<reference evidence="16" key="1">
    <citation type="submission" date="2021-01" db="UniProtKB">
        <authorList>
            <consortium name="EnsemblMetazoa"/>
        </authorList>
    </citation>
    <scope>IDENTIFICATION</scope>
</reference>
<feature type="domain" description="Chromo" evidence="12">
    <location>
        <begin position="337"/>
        <end position="400"/>
    </location>
</feature>
<evidence type="ECO:0000256" key="4">
    <source>
        <dbReference type="ARBA" id="ARBA00022603"/>
    </source>
</evidence>
<dbReference type="GO" id="GO:0008270">
    <property type="term" value="F:zinc ion binding"/>
    <property type="evidence" value="ECO:0007669"/>
    <property type="project" value="InterPro"/>
</dbReference>
<keyword evidence="17" id="KW-1185">Reference proteome</keyword>
<dbReference type="SUPFAM" id="SSF54160">
    <property type="entry name" value="Chromo domain-like"/>
    <property type="match status" value="1"/>
</dbReference>
<dbReference type="EnsemblMetazoa" id="XM_022790294">
    <property type="protein sequence ID" value="XP_022646029"/>
    <property type="gene ID" value="LOC111243931"/>
</dbReference>
<feature type="compositionally biased region" description="Polar residues" evidence="11">
    <location>
        <begin position="32"/>
        <end position="41"/>
    </location>
</feature>
<dbReference type="RefSeq" id="XP_022646027.1">
    <property type="nucleotide sequence ID" value="XM_022790292.1"/>
</dbReference>
<dbReference type="Gene3D" id="2.40.50.40">
    <property type="match status" value="1"/>
</dbReference>
<evidence type="ECO:0000256" key="8">
    <source>
        <dbReference type="ARBA" id="ARBA00022833"/>
    </source>
</evidence>
<feature type="compositionally biased region" description="Basic and acidic residues" evidence="11">
    <location>
        <begin position="141"/>
        <end position="151"/>
    </location>
</feature>
<dbReference type="SMART" id="SM00468">
    <property type="entry name" value="PreSET"/>
    <property type="match status" value="1"/>
</dbReference>
<evidence type="ECO:0000259" key="12">
    <source>
        <dbReference type="PROSITE" id="PS50013"/>
    </source>
</evidence>
<dbReference type="GeneID" id="111243931"/>